<dbReference type="Pfam" id="PF00027">
    <property type="entry name" value="cNMP_binding"/>
    <property type="match status" value="1"/>
</dbReference>
<accession>A0A432D282</accession>
<dbReference type="Proteomes" id="UP000268973">
    <property type="component" value="Unassembled WGS sequence"/>
</dbReference>
<dbReference type="InterPro" id="IPR018490">
    <property type="entry name" value="cNMP-bd_dom_sf"/>
</dbReference>
<dbReference type="AlphaFoldDB" id="A0A432D282"/>
<dbReference type="PROSITE" id="PS50042">
    <property type="entry name" value="CNMP_BINDING_3"/>
    <property type="match status" value="1"/>
</dbReference>
<organism evidence="2 3">
    <name type="scientific">Vibrio aquaticus</name>
    <dbReference type="NCBI Taxonomy" id="2496559"/>
    <lineage>
        <taxon>Bacteria</taxon>
        <taxon>Pseudomonadati</taxon>
        <taxon>Pseudomonadota</taxon>
        <taxon>Gammaproteobacteria</taxon>
        <taxon>Vibrionales</taxon>
        <taxon>Vibrionaceae</taxon>
        <taxon>Vibrio</taxon>
    </lineage>
</organism>
<dbReference type="SUPFAM" id="SSF46785">
    <property type="entry name" value="Winged helix' DNA-binding domain"/>
    <property type="match status" value="1"/>
</dbReference>
<sequence length="205" mass="23561">MEISELKLPIDLIEPIDVVKKQVIYQSGQKSHDIYYLESGLVGLYQTSEVGNERLLRLYGTGSYFGYRTLFANGYYPSSAKAMLGSRLKRIKLRSIEELSTISPKLLNHLAQEVCTELGEAEHKIMQFNTFNSRIRVLDALDVLFNLYPDYPWTYREVGEFSGTDITTVLRTCKQLKSMNILDKSTRKISLLDMDALIKYRAKQL</sequence>
<keyword evidence="3" id="KW-1185">Reference proteome</keyword>
<dbReference type="InterPro" id="IPR000595">
    <property type="entry name" value="cNMP-bd_dom"/>
</dbReference>
<dbReference type="EMBL" id="RXZH01000001">
    <property type="protein sequence ID" value="RTZ18031.1"/>
    <property type="molecule type" value="Genomic_DNA"/>
</dbReference>
<dbReference type="InterPro" id="IPR036390">
    <property type="entry name" value="WH_DNA-bd_sf"/>
</dbReference>
<protein>
    <submittedName>
        <fullName evidence="2">Crp/Fnr family transcriptional regulator</fullName>
    </submittedName>
</protein>
<dbReference type="RefSeq" id="WP_126572778.1">
    <property type="nucleotide sequence ID" value="NZ_RXZH01000001.1"/>
</dbReference>
<gene>
    <name evidence="2" type="ORF">EJ063_04370</name>
</gene>
<dbReference type="SUPFAM" id="SSF51206">
    <property type="entry name" value="cAMP-binding domain-like"/>
    <property type="match status" value="1"/>
</dbReference>
<name>A0A432D282_9VIBR</name>
<reference evidence="2 3" key="1">
    <citation type="submission" date="2018-12" db="EMBL/GenBank/DDBJ databases">
        <title>Vibrio sp. isolated from China Sea.</title>
        <authorList>
            <person name="Li Y."/>
        </authorList>
    </citation>
    <scope>NUCLEOTIDE SEQUENCE [LARGE SCALE GENOMIC DNA]</scope>
    <source>
        <strain evidence="2 3">BEI207</strain>
    </source>
</reference>
<evidence type="ECO:0000313" key="2">
    <source>
        <dbReference type="EMBL" id="RTZ18031.1"/>
    </source>
</evidence>
<dbReference type="CDD" id="cd00038">
    <property type="entry name" value="CAP_ED"/>
    <property type="match status" value="1"/>
</dbReference>
<evidence type="ECO:0000259" key="1">
    <source>
        <dbReference type="PROSITE" id="PS50042"/>
    </source>
</evidence>
<dbReference type="OrthoDB" id="6622916at2"/>
<feature type="domain" description="Cyclic nucleotide-binding" evidence="1">
    <location>
        <begin position="1"/>
        <end position="99"/>
    </location>
</feature>
<dbReference type="InterPro" id="IPR014710">
    <property type="entry name" value="RmlC-like_jellyroll"/>
</dbReference>
<comment type="caution">
    <text evidence="2">The sequence shown here is derived from an EMBL/GenBank/DDBJ whole genome shotgun (WGS) entry which is preliminary data.</text>
</comment>
<proteinExistence type="predicted"/>
<dbReference type="Gene3D" id="2.60.120.10">
    <property type="entry name" value="Jelly Rolls"/>
    <property type="match status" value="1"/>
</dbReference>
<evidence type="ECO:0000313" key="3">
    <source>
        <dbReference type="Proteomes" id="UP000268973"/>
    </source>
</evidence>